<dbReference type="AlphaFoldDB" id="A0A5A7QNF6"/>
<keyword evidence="5" id="KW-1185">Reference proteome</keyword>
<evidence type="ECO:0000313" key="4">
    <source>
        <dbReference type="EMBL" id="GER46710.1"/>
    </source>
</evidence>
<keyword evidence="3" id="KW-0472">Membrane</keyword>
<proteinExistence type="predicted"/>
<feature type="compositionally biased region" description="Low complexity" evidence="2">
    <location>
        <begin position="174"/>
        <end position="188"/>
    </location>
</feature>
<dbReference type="EMBL" id="BKCP01007626">
    <property type="protein sequence ID" value="GER46710.1"/>
    <property type="molecule type" value="Genomic_DNA"/>
</dbReference>
<keyword evidence="3" id="KW-1133">Transmembrane helix</keyword>
<gene>
    <name evidence="4" type="ORF">STAS_23770</name>
</gene>
<keyword evidence="3" id="KW-0812">Transmembrane</keyword>
<feature type="coiled-coil region" evidence="1">
    <location>
        <begin position="30"/>
        <end position="57"/>
    </location>
</feature>
<evidence type="ECO:0000256" key="3">
    <source>
        <dbReference type="SAM" id="Phobius"/>
    </source>
</evidence>
<reference evidence="5" key="1">
    <citation type="journal article" date="2019" name="Curr. Biol.">
        <title>Genome Sequence of Striga asiatica Provides Insight into the Evolution of Plant Parasitism.</title>
        <authorList>
            <person name="Yoshida S."/>
            <person name="Kim S."/>
            <person name="Wafula E.K."/>
            <person name="Tanskanen J."/>
            <person name="Kim Y.M."/>
            <person name="Honaas L."/>
            <person name="Yang Z."/>
            <person name="Spallek T."/>
            <person name="Conn C.E."/>
            <person name="Ichihashi Y."/>
            <person name="Cheong K."/>
            <person name="Cui S."/>
            <person name="Der J.P."/>
            <person name="Gundlach H."/>
            <person name="Jiao Y."/>
            <person name="Hori C."/>
            <person name="Ishida J.K."/>
            <person name="Kasahara H."/>
            <person name="Kiba T."/>
            <person name="Kim M.S."/>
            <person name="Koo N."/>
            <person name="Laohavisit A."/>
            <person name="Lee Y.H."/>
            <person name="Lumba S."/>
            <person name="McCourt P."/>
            <person name="Mortimer J.C."/>
            <person name="Mutuku J.M."/>
            <person name="Nomura T."/>
            <person name="Sasaki-Sekimoto Y."/>
            <person name="Seto Y."/>
            <person name="Wang Y."/>
            <person name="Wakatake T."/>
            <person name="Sakakibara H."/>
            <person name="Demura T."/>
            <person name="Yamaguchi S."/>
            <person name="Yoneyama K."/>
            <person name="Manabe R.I."/>
            <person name="Nelson D.C."/>
            <person name="Schulman A.H."/>
            <person name="Timko M.P."/>
            <person name="dePamphilis C.W."/>
            <person name="Choi D."/>
            <person name="Shirasu K."/>
        </authorList>
    </citation>
    <scope>NUCLEOTIDE SEQUENCE [LARGE SCALE GENOMIC DNA]</scope>
    <source>
        <strain evidence="5">cv. UVA1</strain>
    </source>
</reference>
<evidence type="ECO:0000313" key="5">
    <source>
        <dbReference type="Proteomes" id="UP000325081"/>
    </source>
</evidence>
<keyword evidence="1" id="KW-0175">Coiled coil</keyword>
<feature type="transmembrane region" description="Helical" evidence="3">
    <location>
        <begin position="57"/>
        <end position="78"/>
    </location>
</feature>
<sequence>MEKLITERIEIKVSELDKVQDLHQQTQSMLELQTLKCQKIEKKLKIAKDQVTKLQRMFKLTAIWIITLITIILILFYSKRDNHSKGYTELGRLNFVGCNGFIIKVILRRAFTLWHCSSSTTSSCTSDAAPLPSMFCSKNSSCTSDAALLPLPSMFSSPRSSCTSAAAPLPSMFSSQSSSSTSEAPLPSQFFSPTTL</sequence>
<accession>A0A5A7QNF6</accession>
<dbReference type="Proteomes" id="UP000325081">
    <property type="component" value="Unassembled WGS sequence"/>
</dbReference>
<evidence type="ECO:0000256" key="2">
    <source>
        <dbReference type="SAM" id="MobiDB-lite"/>
    </source>
</evidence>
<protein>
    <submittedName>
        <fullName evidence="4">Vesicle transport V-snare 13</fullName>
    </submittedName>
</protein>
<feature type="region of interest" description="Disordered" evidence="2">
    <location>
        <begin position="174"/>
        <end position="196"/>
    </location>
</feature>
<name>A0A5A7QNF6_STRAF</name>
<organism evidence="4 5">
    <name type="scientific">Striga asiatica</name>
    <name type="common">Asiatic witchweed</name>
    <name type="synonym">Buchnera asiatica</name>
    <dbReference type="NCBI Taxonomy" id="4170"/>
    <lineage>
        <taxon>Eukaryota</taxon>
        <taxon>Viridiplantae</taxon>
        <taxon>Streptophyta</taxon>
        <taxon>Embryophyta</taxon>
        <taxon>Tracheophyta</taxon>
        <taxon>Spermatophyta</taxon>
        <taxon>Magnoliopsida</taxon>
        <taxon>eudicotyledons</taxon>
        <taxon>Gunneridae</taxon>
        <taxon>Pentapetalae</taxon>
        <taxon>asterids</taxon>
        <taxon>lamiids</taxon>
        <taxon>Lamiales</taxon>
        <taxon>Orobanchaceae</taxon>
        <taxon>Buchnereae</taxon>
        <taxon>Striga</taxon>
    </lineage>
</organism>
<comment type="caution">
    <text evidence="4">The sequence shown here is derived from an EMBL/GenBank/DDBJ whole genome shotgun (WGS) entry which is preliminary data.</text>
</comment>
<dbReference type="OrthoDB" id="925866at2759"/>
<evidence type="ECO:0000256" key="1">
    <source>
        <dbReference type="SAM" id="Coils"/>
    </source>
</evidence>